<accession>A0AA36EZM2</accession>
<dbReference type="EMBL" id="OX597816">
    <property type="protein sequence ID" value="CAI9719134.1"/>
    <property type="molecule type" value="Genomic_DNA"/>
</dbReference>
<evidence type="ECO:0000313" key="1">
    <source>
        <dbReference type="EMBL" id="CAI9719134.1"/>
    </source>
</evidence>
<dbReference type="Proteomes" id="UP001162480">
    <property type="component" value="Chromosome 3"/>
</dbReference>
<proteinExistence type="predicted"/>
<gene>
    <name evidence="1" type="ORF">OCTVUL_1B001326</name>
</gene>
<evidence type="ECO:0000313" key="2">
    <source>
        <dbReference type="Proteomes" id="UP001162480"/>
    </source>
</evidence>
<reference evidence="1" key="1">
    <citation type="submission" date="2023-08" db="EMBL/GenBank/DDBJ databases">
        <authorList>
            <person name="Alioto T."/>
            <person name="Alioto T."/>
            <person name="Gomez Garrido J."/>
        </authorList>
    </citation>
    <scope>NUCLEOTIDE SEQUENCE</scope>
</reference>
<dbReference type="AlphaFoldDB" id="A0AA36EZM2"/>
<name>A0AA36EZM2_OCTVU</name>
<sequence length="100" mass="11822">MDDFEKFQKAAPCFGHRSHDINVINVHQFFPLMLCSRVRVAFSQDSANVEGDSCQHLMCSLYNKYDKDIYFDFGHEARAEQQMSSHIFNRFLTPHLYQRN</sequence>
<organism evidence="1 2">
    <name type="scientific">Octopus vulgaris</name>
    <name type="common">Common octopus</name>
    <dbReference type="NCBI Taxonomy" id="6645"/>
    <lineage>
        <taxon>Eukaryota</taxon>
        <taxon>Metazoa</taxon>
        <taxon>Spiralia</taxon>
        <taxon>Lophotrochozoa</taxon>
        <taxon>Mollusca</taxon>
        <taxon>Cephalopoda</taxon>
        <taxon>Coleoidea</taxon>
        <taxon>Octopodiformes</taxon>
        <taxon>Octopoda</taxon>
        <taxon>Incirrata</taxon>
        <taxon>Octopodidae</taxon>
        <taxon>Octopus</taxon>
    </lineage>
</organism>
<keyword evidence="2" id="KW-1185">Reference proteome</keyword>
<protein>
    <submittedName>
        <fullName evidence="1">Uncharacterized protein</fullName>
    </submittedName>
</protein>